<dbReference type="RefSeq" id="WP_246501130.1">
    <property type="nucleotide sequence ID" value="NZ_JAGINP010000042.1"/>
</dbReference>
<name>A0ABS4SX85_9PROT</name>
<reference evidence="1 2" key="1">
    <citation type="submission" date="2021-03" db="EMBL/GenBank/DDBJ databases">
        <title>Genomic Encyclopedia of Type Strains, Phase III (KMG-III): the genomes of soil and plant-associated and newly described type strains.</title>
        <authorList>
            <person name="Whitman W."/>
        </authorList>
    </citation>
    <scope>NUCLEOTIDE SEQUENCE [LARGE SCALE GENOMIC DNA]</scope>
    <source>
        <strain evidence="1 2">IMMIB AFH-6</strain>
    </source>
</reference>
<comment type="caution">
    <text evidence="1">The sequence shown here is derived from an EMBL/GenBank/DDBJ whole genome shotgun (WGS) entry which is preliminary data.</text>
</comment>
<organism evidence="1 2">
    <name type="scientific">Azospirillum rugosum</name>
    <dbReference type="NCBI Taxonomy" id="416170"/>
    <lineage>
        <taxon>Bacteria</taxon>
        <taxon>Pseudomonadati</taxon>
        <taxon>Pseudomonadota</taxon>
        <taxon>Alphaproteobacteria</taxon>
        <taxon>Rhodospirillales</taxon>
        <taxon>Azospirillaceae</taxon>
        <taxon>Azospirillum</taxon>
    </lineage>
</organism>
<evidence type="ECO:0000313" key="2">
    <source>
        <dbReference type="Proteomes" id="UP000781958"/>
    </source>
</evidence>
<dbReference type="InterPro" id="IPR052026">
    <property type="entry name" value="ExeA_AAA_ATPase_DNA-bind"/>
</dbReference>
<sequence>MEVVADGGGMLSVVLVGHPKLRNDLRRPTMEEIGYRSVVFEFDGMAGNQLAYIRWLLARCAGEGIDIGELIETVAVELLASRLKTPLQIEQHLTLAFEEAFRPGDRPVTVQVVESILSRQLDDLEPRLTRHGYSVRSPADQFSVKPAEIRQFLRGELGGARAQELTQQMQGAGLPL</sequence>
<dbReference type="PANTHER" id="PTHR35894">
    <property type="entry name" value="GENERAL SECRETION PATHWAY PROTEIN A-RELATED"/>
    <property type="match status" value="1"/>
</dbReference>
<dbReference type="PANTHER" id="PTHR35894:SF1">
    <property type="entry name" value="PHOSPHORIBULOKINASE _ URIDINE KINASE FAMILY"/>
    <property type="match status" value="1"/>
</dbReference>
<evidence type="ECO:0000313" key="1">
    <source>
        <dbReference type="EMBL" id="MBP2297150.1"/>
    </source>
</evidence>
<accession>A0ABS4SX85</accession>
<proteinExistence type="predicted"/>
<dbReference type="Proteomes" id="UP000781958">
    <property type="component" value="Unassembled WGS sequence"/>
</dbReference>
<keyword evidence="2" id="KW-1185">Reference proteome</keyword>
<gene>
    <name evidence="1" type="ORF">J2851_006969</name>
</gene>
<dbReference type="EMBL" id="JAGINP010000042">
    <property type="protein sequence ID" value="MBP2297150.1"/>
    <property type="molecule type" value="Genomic_DNA"/>
</dbReference>
<protein>
    <submittedName>
        <fullName evidence="1">Uncharacterized protein</fullName>
    </submittedName>
</protein>